<dbReference type="RefSeq" id="WP_184498544.1">
    <property type="nucleotide sequence ID" value="NZ_JACIJO010000006.1"/>
</dbReference>
<dbReference type="AlphaFoldDB" id="A0A841MN92"/>
<evidence type="ECO:0008006" key="4">
    <source>
        <dbReference type="Google" id="ProtNLM"/>
    </source>
</evidence>
<keyword evidence="1" id="KW-0472">Membrane</keyword>
<feature type="transmembrane region" description="Helical" evidence="1">
    <location>
        <begin position="349"/>
        <end position="369"/>
    </location>
</feature>
<dbReference type="EMBL" id="JACIJO010000006">
    <property type="protein sequence ID" value="MBB6328940.1"/>
    <property type="molecule type" value="Genomic_DNA"/>
</dbReference>
<comment type="caution">
    <text evidence="2">The sequence shown here is derived from an EMBL/GenBank/DDBJ whole genome shotgun (WGS) entry which is preliminary data.</text>
</comment>
<keyword evidence="1" id="KW-0812">Transmembrane</keyword>
<feature type="transmembrane region" description="Helical" evidence="1">
    <location>
        <begin position="183"/>
        <end position="202"/>
    </location>
</feature>
<organism evidence="2 3">
    <name type="scientific">Algoriphagus iocasae</name>
    <dbReference type="NCBI Taxonomy" id="1836499"/>
    <lineage>
        <taxon>Bacteria</taxon>
        <taxon>Pseudomonadati</taxon>
        <taxon>Bacteroidota</taxon>
        <taxon>Cytophagia</taxon>
        <taxon>Cytophagales</taxon>
        <taxon>Cyclobacteriaceae</taxon>
        <taxon>Algoriphagus</taxon>
    </lineage>
</organism>
<keyword evidence="3" id="KW-1185">Reference proteome</keyword>
<dbReference type="InterPro" id="IPR025291">
    <property type="entry name" value="DUF4153"/>
</dbReference>
<protein>
    <recommendedName>
        <fullName evidence="4">DUF4153 domain-containing protein</fullName>
    </recommendedName>
</protein>
<feature type="transmembrane region" description="Helical" evidence="1">
    <location>
        <begin position="50"/>
        <end position="70"/>
    </location>
</feature>
<accession>A0A841MN92</accession>
<feature type="transmembrane region" description="Helical" evidence="1">
    <location>
        <begin position="152"/>
        <end position="177"/>
    </location>
</feature>
<gene>
    <name evidence="2" type="ORF">FHS59_004604</name>
</gene>
<reference evidence="2 3" key="1">
    <citation type="submission" date="2020-08" db="EMBL/GenBank/DDBJ databases">
        <title>Genomic Encyclopedia of Type Strains, Phase IV (KMG-IV): sequencing the most valuable type-strain genomes for metagenomic binning, comparative biology and taxonomic classification.</title>
        <authorList>
            <person name="Goeker M."/>
        </authorList>
    </citation>
    <scope>NUCLEOTIDE SEQUENCE [LARGE SCALE GENOMIC DNA]</scope>
    <source>
        <strain evidence="2 3">DSM 102044</strain>
    </source>
</reference>
<dbReference type="Pfam" id="PF13687">
    <property type="entry name" value="DUF4153"/>
    <property type="match status" value="1"/>
</dbReference>
<dbReference type="Proteomes" id="UP000588604">
    <property type="component" value="Unassembled WGS sequence"/>
</dbReference>
<evidence type="ECO:0000313" key="2">
    <source>
        <dbReference type="EMBL" id="MBB6328940.1"/>
    </source>
</evidence>
<evidence type="ECO:0000256" key="1">
    <source>
        <dbReference type="SAM" id="Phobius"/>
    </source>
</evidence>
<evidence type="ECO:0000313" key="3">
    <source>
        <dbReference type="Proteomes" id="UP000588604"/>
    </source>
</evidence>
<feature type="transmembrane region" description="Helical" evidence="1">
    <location>
        <begin position="291"/>
        <end position="312"/>
    </location>
</feature>
<feature type="transmembrane region" description="Helical" evidence="1">
    <location>
        <begin position="257"/>
        <end position="279"/>
    </location>
</feature>
<sequence>MKFPSLSQLQNDAVTAINRFPLSLVSAGFGSFLFIYLIEIDQFQQNLELVNLLLAFALGIPLFFCIDIYSEKKKLKPTHQKIGWVIALIILIIIFLSFPRENTFTTTRVPYIRYLVYNLTTHLLVAFVGYLKEKEDHAFWKFNESLFLRIALGALYSIVLYTGISLALGAIHLLFSLKIEPETYFQIFILVMGLFNTWFFLAGIPKNQEKIISPESYPKGLKVFTQFILIPLLLVYLTILYFYGGKIILTWDWPKGIVSYMIIAISVLGIFTYLLLFPIRDLKESSWIKTFYRAFYFLLFPLIVLLFLAIGIRVQEYGLTVNRYIILLMGIWLTFIALYFIFGKAKIKTIPISLAAFMIFGAFGPWSMFNLSEYNQLDRLENILQEENILRDGKIQREVKWEVTEVNKFEAIGSKSTNQLDAEALDEVNSIVQYLEDYHGLEAVLDWFEQDLSALYRKASEKNRIYFYIDYSQFVIESMGLKFIPDYLIGQDYPSDKYFSYAIEQESIRIITGFDYEFNFYSNEGNYKHQWTLPAGVEADMDFDPETQQLYFSLENSSVQLDLASFSDDLKNKFGSGHVGELSEKEVSFNYSDESVQLRIIFHSLNNNGGENGKVDQFSGVILIGKKN</sequence>
<feature type="transmembrane region" description="Helical" evidence="1">
    <location>
        <begin position="223"/>
        <end position="245"/>
    </location>
</feature>
<proteinExistence type="predicted"/>
<feature type="transmembrane region" description="Helical" evidence="1">
    <location>
        <begin position="82"/>
        <end position="99"/>
    </location>
</feature>
<feature type="transmembrane region" description="Helical" evidence="1">
    <location>
        <begin position="111"/>
        <end position="131"/>
    </location>
</feature>
<feature type="transmembrane region" description="Helical" evidence="1">
    <location>
        <begin position="324"/>
        <end position="342"/>
    </location>
</feature>
<feature type="transmembrane region" description="Helical" evidence="1">
    <location>
        <begin position="20"/>
        <end position="38"/>
    </location>
</feature>
<keyword evidence="1" id="KW-1133">Transmembrane helix</keyword>
<name>A0A841MN92_9BACT</name>